<protein>
    <submittedName>
        <fullName evidence="1">Uncharacterized protein</fullName>
    </submittedName>
</protein>
<dbReference type="AlphaFoldDB" id="A0A0C3Q5Z9"/>
<evidence type="ECO:0000313" key="1">
    <source>
        <dbReference type="EMBL" id="KIO19141.1"/>
    </source>
</evidence>
<accession>A0A0C3Q5Z9</accession>
<reference evidence="1 2" key="1">
    <citation type="submission" date="2014-04" db="EMBL/GenBank/DDBJ databases">
        <authorList>
            <consortium name="DOE Joint Genome Institute"/>
            <person name="Kuo A."/>
            <person name="Girlanda M."/>
            <person name="Perotto S."/>
            <person name="Kohler A."/>
            <person name="Nagy L.G."/>
            <person name="Floudas D."/>
            <person name="Copeland A."/>
            <person name="Barry K.W."/>
            <person name="Cichocki N."/>
            <person name="Veneault-Fourrey C."/>
            <person name="LaButti K."/>
            <person name="Lindquist E.A."/>
            <person name="Lipzen A."/>
            <person name="Lundell T."/>
            <person name="Morin E."/>
            <person name="Murat C."/>
            <person name="Sun H."/>
            <person name="Tunlid A."/>
            <person name="Henrissat B."/>
            <person name="Grigoriev I.V."/>
            <person name="Hibbett D.S."/>
            <person name="Martin F."/>
            <person name="Nordberg H.P."/>
            <person name="Cantor M.N."/>
            <person name="Hua S.X."/>
        </authorList>
    </citation>
    <scope>NUCLEOTIDE SEQUENCE [LARGE SCALE GENOMIC DNA]</scope>
    <source>
        <strain evidence="1 2">MUT 4182</strain>
    </source>
</reference>
<dbReference type="HOGENOM" id="CLU_2887497_0_0_1"/>
<organism evidence="1 2">
    <name type="scientific">Tulasnella calospora MUT 4182</name>
    <dbReference type="NCBI Taxonomy" id="1051891"/>
    <lineage>
        <taxon>Eukaryota</taxon>
        <taxon>Fungi</taxon>
        <taxon>Dikarya</taxon>
        <taxon>Basidiomycota</taxon>
        <taxon>Agaricomycotina</taxon>
        <taxon>Agaricomycetes</taxon>
        <taxon>Cantharellales</taxon>
        <taxon>Tulasnellaceae</taxon>
        <taxon>Tulasnella</taxon>
    </lineage>
</organism>
<sequence>MTDAVPVTRKGPGAAFGYFSYSEPQYDFPESHLFDLVSFMRPSLGCLCWNPDNRTTAGASDSY</sequence>
<name>A0A0C3Q5Z9_9AGAM</name>
<keyword evidence="2" id="KW-1185">Reference proteome</keyword>
<dbReference type="Proteomes" id="UP000054248">
    <property type="component" value="Unassembled WGS sequence"/>
</dbReference>
<proteinExistence type="predicted"/>
<evidence type="ECO:0000313" key="2">
    <source>
        <dbReference type="Proteomes" id="UP000054248"/>
    </source>
</evidence>
<gene>
    <name evidence="1" type="ORF">M407DRAFT_246278</name>
</gene>
<dbReference type="EMBL" id="KN823239">
    <property type="protein sequence ID" value="KIO19141.1"/>
    <property type="molecule type" value="Genomic_DNA"/>
</dbReference>
<reference evidence="2" key="2">
    <citation type="submission" date="2015-01" db="EMBL/GenBank/DDBJ databases">
        <title>Evolutionary Origins and Diversification of the Mycorrhizal Mutualists.</title>
        <authorList>
            <consortium name="DOE Joint Genome Institute"/>
            <consortium name="Mycorrhizal Genomics Consortium"/>
            <person name="Kohler A."/>
            <person name="Kuo A."/>
            <person name="Nagy L.G."/>
            <person name="Floudas D."/>
            <person name="Copeland A."/>
            <person name="Barry K.W."/>
            <person name="Cichocki N."/>
            <person name="Veneault-Fourrey C."/>
            <person name="LaButti K."/>
            <person name="Lindquist E.A."/>
            <person name="Lipzen A."/>
            <person name="Lundell T."/>
            <person name="Morin E."/>
            <person name="Murat C."/>
            <person name="Riley R."/>
            <person name="Ohm R."/>
            <person name="Sun H."/>
            <person name="Tunlid A."/>
            <person name="Henrissat B."/>
            <person name="Grigoriev I.V."/>
            <person name="Hibbett D.S."/>
            <person name="Martin F."/>
        </authorList>
    </citation>
    <scope>NUCLEOTIDE SEQUENCE [LARGE SCALE GENOMIC DNA]</scope>
    <source>
        <strain evidence="2">MUT 4182</strain>
    </source>
</reference>